<reference evidence="1" key="1">
    <citation type="submission" date="2023-07" db="EMBL/GenBank/DDBJ databases">
        <authorList>
            <consortium name="CYATHOMIX"/>
        </authorList>
    </citation>
    <scope>NUCLEOTIDE SEQUENCE</scope>
    <source>
        <strain evidence="1">N/A</strain>
    </source>
</reference>
<accession>A0AA36DTB1</accession>
<dbReference type="Proteomes" id="UP001176961">
    <property type="component" value="Unassembled WGS sequence"/>
</dbReference>
<dbReference type="AlphaFoldDB" id="A0AA36DTB1"/>
<evidence type="ECO:0000313" key="2">
    <source>
        <dbReference type="Proteomes" id="UP001176961"/>
    </source>
</evidence>
<organism evidence="1 2">
    <name type="scientific">Cylicocyclus nassatus</name>
    <name type="common">Nematode worm</name>
    <dbReference type="NCBI Taxonomy" id="53992"/>
    <lineage>
        <taxon>Eukaryota</taxon>
        <taxon>Metazoa</taxon>
        <taxon>Ecdysozoa</taxon>
        <taxon>Nematoda</taxon>
        <taxon>Chromadorea</taxon>
        <taxon>Rhabditida</taxon>
        <taxon>Rhabditina</taxon>
        <taxon>Rhabditomorpha</taxon>
        <taxon>Strongyloidea</taxon>
        <taxon>Strongylidae</taxon>
        <taxon>Cylicocyclus</taxon>
    </lineage>
</organism>
<comment type="caution">
    <text evidence="1">The sequence shown here is derived from an EMBL/GenBank/DDBJ whole genome shotgun (WGS) entry which is preliminary data.</text>
</comment>
<keyword evidence="2" id="KW-1185">Reference proteome</keyword>
<sequence>MKDKHSPPLFAPIGIFASVSTPIIKDNPQQHTAHFDGDITFDHLSLLSLHHHAIFATLLVCISASDITRIAPVQADTSLVCIRSYQDVTNTLRGYRVLPDRSIFVVPLLCTRVAQSRAICQPTPAESQAMEAFCFIHSSCH</sequence>
<evidence type="ECO:0000313" key="1">
    <source>
        <dbReference type="EMBL" id="CAJ0593300.1"/>
    </source>
</evidence>
<gene>
    <name evidence="1" type="ORF">CYNAS_LOCUS5283</name>
</gene>
<protein>
    <submittedName>
        <fullName evidence="1">Uncharacterized protein</fullName>
    </submittedName>
</protein>
<name>A0AA36DTB1_CYLNA</name>
<proteinExistence type="predicted"/>
<dbReference type="EMBL" id="CATQJL010000112">
    <property type="protein sequence ID" value="CAJ0593300.1"/>
    <property type="molecule type" value="Genomic_DNA"/>
</dbReference>